<feature type="domain" description="RNase H type-1" evidence="1">
    <location>
        <begin position="14"/>
        <end position="91"/>
    </location>
</feature>
<dbReference type="Proteomes" id="UP000324222">
    <property type="component" value="Unassembled WGS sequence"/>
</dbReference>
<gene>
    <name evidence="2" type="ORF">E2C01_007859</name>
</gene>
<dbReference type="EMBL" id="VSRR010000400">
    <property type="protein sequence ID" value="MPC15076.1"/>
    <property type="molecule type" value="Genomic_DNA"/>
</dbReference>
<protein>
    <recommendedName>
        <fullName evidence="1">RNase H type-1 domain-containing protein</fullName>
    </recommendedName>
</protein>
<evidence type="ECO:0000313" key="3">
    <source>
        <dbReference type="Proteomes" id="UP000324222"/>
    </source>
</evidence>
<sequence length="147" mass="16694">MSITKLSKYPQVQAIHVYCDGSVNGRRSRRGLFIRNYISASHYTDTEVSRQLPAHMSFTREELYAVPEVLHIVAPLHKDVYFFVDSQAALYALQSTSPMDCDLVNVLISSAPQRVLVPWSISSGYPIMWVSRLRQIHTCQFATEICA</sequence>
<dbReference type="InterPro" id="IPR012337">
    <property type="entry name" value="RNaseH-like_sf"/>
</dbReference>
<keyword evidence="3" id="KW-1185">Reference proteome</keyword>
<dbReference type="Gene3D" id="3.30.420.10">
    <property type="entry name" value="Ribonuclease H-like superfamily/Ribonuclease H"/>
    <property type="match status" value="1"/>
</dbReference>
<accession>A0A5B7D3H4</accession>
<dbReference type="InterPro" id="IPR002156">
    <property type="entry name" value="RNaseH_domain"/>
</dbReference>
<dbReference type="GO" id="GO:0003676">
    <property type="term" value="F:nucleic acid binding"/>
    <property type="evidence" value="ECO:0007669"/>
    <property type="project" value="InterPro"/>
</dbReference>
<comment type="caution">
    <text evidence="2">The sequence shown here is derived from an EMBL/GenBank/DDBJ whole genome shotgun (WGS) entry which is preliminary data.</text>
</comment>
<evidence type="ECO:0000313" key="2">
    <source>
        <dbReference type="EMBL" id="MPC15076.1"/>
    </source>
</evidence>
<evidence type="ECO:0000259" key="1">
    <source>
        <dbReference type="Pfam" id="PF00075"/>
    </source>
</evidence>
<organism evidence="2 3">
    <name type="scientific">Portunus trituberculatus</name>
    <name type="common">Swimming crab</name>
    <name type="synonym">Neptunus trituberculatus</name>
    <dbReference type="NCBI Taxonomy" id="210409"/>
    <lineage>
        <taxon>Eukaryota</taxon>
        <taxon>Metazoa</taxon>
        <taxon>Ecdysozoa</taxon>
        <taxon>Arthropoda</taxon>
        <taxon>Crustacea</taxon>
        <taxon>Multicrustacea</taxon>
        <taxon>Malacostraca</taxon>
        <taxon>Eumalacostraca</taxon>
        <taxon>Eucarida</taxon>
        <taxon>Decapoda</taxon>
        <taxon>Pleocyemata</taxon>
        <taxon>Brachyura</taxon>
        <taxon>Eubrachyura</taxon>
        <taxon>Portunoidea</taxon>
        <taxon>Portunidae</taxon>
        <taxon>Portuninae</taxon>
        <taxon>Portunus</taxon>
    </lineage>
</organism>
<dbReference type="InterPro" id="IPR036397">
    <property type="entry name" value="RNaseH_sf"/>
</dbReference>
<dbReference type="SUPFAM" id="SSF53098">
    <property type="entry name" value="Ribonuclease H-like"/>
    <property type="match status" value="1"/>
</dbReference>
<proteinExistence type="predicted"/>
<dbReference type="OrthoDB" id="6373033at2759"/>
<dbReference type="GO" id="GO:0004523">
    <property type="term" value="F:RNA-DNA hybrid ribonuclease activity"/>
    <property type="evidence" value="ECO:0007669"/>
    <property type="project" value="InterPro"/>
</dbReference>
<dbReference type="Pfam" id="PF00075">
    <property type="entry name" value="RNase_H"/>
    <property type="match status" value="1"/>
</dbReference>
<name>A0A5B7D3H4_PORTR</name>
<dbReference type="AlphaFoldDB" id="A0A5B7D3H4"/>
<reference evidence="2 3" key="1">
    <citation type="submission" date="2019-05" db="EMBL/GenBank/DDBJ databases">
        <title>Another draft genome of Portunus trituberculatus and its Hox gene families provides insights of decapod evolution.</title>
        <authorList>
            <person name="Jeong J.-H."/>
            <person name="Song I."/>
            <person name="Kim S."/>
            <person name="Choi T."/>
            <person name="Kim D."/>
            <person name="Ryu S."/>
            <person name="Kim W."/>
        </authorList>
    </citation>
    <scope>NUCLEOTIDE SEQUENCE [LARGE SCALE GENOMIC DNA]</scope>
    <source>
        <tissue evidence="2">Muscle</tissue>
    </source>
</reference>